<gene>
    <name evidence="1" type="ORF">TCM_020241</name>
</gene>
<evidence type="ECO:0000313" key="1">
    <source>
        <dbReference type="EMBL" id="EOY05164.1"/>
    </source>
</evidence>
<accession>A0A061ESB7</accession>
<evidence type="ECO:0008006" key="3">
    <source>
        <dbReference type="Google" id="ProtNLM"/>
    </source>
</evidence>
<sequence>MFEQRKGCQIKLVGNGIEGRLGSTDMAIWNKACVRKQLWTVYCKSGSTWVLEEDFKTKHEIGDGRNTFFWLDNWHPHGPLLNHFSGLHKQVKVAVVVEGNGWNWFKTRSRAISVIVAAVDSIITPNPLQADTILWLPTGSSKPRG</sequence>
<evidence type="ECO:0000313" key="2">
    <source>
        <dbReference type="Proteomes" id="UP000026915"/>
    </source>
</evidence>
<dbReference type="AlphaFoldDB" id="A0A061ESB7"/>
<dbReference type="EMBL" id="CM001882">
    <property type="protein sequence ID" value="EOY05164.1"/>
    <property type="molecule type" value="Genomic_DNA"/>
</dbReference>
<name>A0A061ESB7_THECC</name>
<proteinExistence type="predicted"/>
<keyword evidence="2" id="KW-1185">Reference proteome</keyword>
<dbReference type="Proteomes" id="UP000026915">
    <property type="component" value="Chromosome 4"/>
</dbReference>
<dbReference type="Gramene" id="EOY05164">
    <property type="protein sequence ID" value="EOY05164"/>
    <property type="gene ID" value="TCM_020241"/>
</dbReference>
<reference evidence="1 2" key="1">
    <citation type="journal article" date="2013" name="Genome Biol.">
        <title>The genome sequence of the most widely cultivated cacao type and its use to identify candidate genes regulating pod color.</title>
        <authorList>
            <person name="Motamayor J.C."/>
            <person name="Mockaitis K."/>
            <person name="Schmutz J."/>
            <person name="Haiminen N."/>
            <person name="Iii D.L."/>
            <person name="Cornejo O."/>
            <person name="Findley S.D."/>
            <person name="Zheng P."/>
            <person name="Utro F."/>
            <person name="Royaert S."/>
            <person name="Saski C."/>
            <person name="Jenkins J."/>
            <person name="Podicheti R."/>
            <person name="Zhao M."/>
            <person name="Scheffler B.E."/>
            <person name="Stack J.C."/>
            <person name="Feltus F.A."/>
            <person name="Mustiga G.M."/>
            <person name="Amores F."/>
            <person name="Phillips W."/>
            <person name="Marelli J.P."/>
            <person name="May G.D."/>
            <person name="Shapiro H."/>
            <person name="Ma J."/>
            <person name="Bustamante C.D."/>
            <person name="Schnell R.J."/>
            <person name="Main D."/>
            <person name="Gilbert D."/>
            <person name="Parida L."/>
            <person name="Kuhn D.N."/>
        </authorList>
    </citation>
    <scope>NUCLEOTIDE SEQUENCE [LARGE SCALE GENOMIC DNA]</scope>
    <source>
        <strain evidence="2">cv. Matina 1-6</strain>
    </source>
</reference>
<organism evidence="1 2">
    <name type="scientific">Theobroma cacao</name>
    <name type="common">Cacao</name>
    <name type="synonym">Cocoa</name>
    <dbReference type="NCBI Taxonomy" id="3641"/>
    <lineage>
        <taxon>Eukaryota</taxon>
        <taxon>Viridiplantae</taxon>
        <taxon>Streptophyta</taxon>
        <taxon>Embryophyta</taxon>
        <taxon>Tracheophyta</taxon>
        <taxon>Spermatophyta</taxon>
        <taxon>Magnoliopsida</taxon>
        <taxon>eudicotyledons</taxon>
        <taxon>Gunneridae</taxon>
        <taxon>Pentapetalae</taxon>
        <taxon>rosids</taxon>
        <taxon>malvids</taxon>
        <taxon>Malvales</taxon>
        <taxon>Malvaceae</taxon>
        <taxon>Byttnerioideae</taxon>
        <taxon>Theobroma</taxon>
    </lineage>
</organism>
<dbReference type="HOGENOM" id="CLU_1790396_0_0_1"/>
<protein>
    <recommendedName>
        <fullName evidence="3">Reverse transcriptase zinc-binding domain-containing protein</fullName>
    </recommendedName>
</protein>
<dbReference type="InParanoid" id="A0A061ESB7"/>